<dbReference type="PROSITE" id="PS51273">
    <property type="entry name" value="GATASE_TYPE_1"/>
    <property type="match status" value="1"/>
</dbReference>
<dbReference type="InterPro" id="IPR017926">
    <property type="entry name" value="GATASE"/>
</dbReference>
<dbReference type="Proteomes" id="UP001500221">
    <property type="component" value="Unassembled WGS sequence"/>
</dbReference>
<comment type="caution">
    <text evidence="2">The sequence shown here is derived from an EMBL/GenBank/DDBJ whole genome shotgun (WGS) entry which is preliminary data.</text>
</comment>
<dbReference type="CDD" id="cd01741">
    <property type="entry name" value="GATase1_1"/>
    <property type="match status" value="1"/>
</dbReference>
<dbReference type="Gene3D" id="3.40.50.880">
    <property type="match status" value="1"/>
</dbReference>
<dbReference type="PANTHER" id="PTHR42695">
    <property type="entry name" value="GLUTAMINE AMIDOTRANSFERASE YLR126C-RELATED"/>
    <property type="match status" value="1"/>
</dbReference>
<reference evidence="3" key="1">
    <citation type="journal article" date="2019" name="Int. J. Syst. Evol. Microbiol.">
        <title>The Global Catalogue of Microorganisms (GCM) 10K type strain sequencing project: providing services to taxonomists for standard genome sequencing and annotation.</title>
        <authorList>
            <consortium name="The Broad Institute Genomics Platform"/>
            <consortium name="The Broad Institute Genome Sequencing Center for Infectious Disease"/>
            <person name="Wu L."/>
            <person name="Ma J."/>
        </authorList>
    </citation>
    <scope>NUCLEOTIDE SEQUENCE [LARGE SCALE GENOMIC DNA]</scope>
    <source>
        <strain evidence="3">JCM 18459</strain>
    </source>
</reference>
<keyword evidence="3" id="KW-1185">Reference proteome</keyword>
<proteinExistence type="predicted"/>
<sequence>MRPFLLLSIRAEQAAADDELAAFSRFLGVGHDGHDDPHGPAGPDGSGGLVRLRLGVDDVEVGPGWLDRWSGVVLGGGAFTVSDDEATKSRAQLRAERDLGPVLDAVVEADFPFLGACYGIGTLGRHQGGLVDRSHPEPVGPLAVTLTDAGLADPLFEGVPRDFAAYGGHKEAMTRLPGHAVRLATSAACPVQAFRVGRNVYATQFHPELDLVGLHTRIDTYATFGYFDPAEAATLRDAGSAVDVRHPMTLLRNFAALHRR</sequence>
<dbReference type="EMBL" id="BAABKG010000003">
    <property type="protein sequence ID" value="GAA5149053.1"/>
    <property type="molecule type" value="Genomic_DNA"/>
</dbReference>
<gene>
    <name evidence="2" type="ORF">GCM10023340_23780</name>
</gene>
<evidence type="ECO:0000313" key="2">
    <source>
        <dbReference type="EMBL" id="GAA5149053.1"/>
    </source>
</evidence>
<dbReference type="InterPro" id="IPR029062">
    <property type="entry name" value="Class_I_gatase-like"/>
</dbReference>
<feature type="domain" description="Glutamine amidotransferase" evidence="1">
    <location>
        <begin position="102"/>
        <end position="210"/>
    </location>
</feature>
<dbReference type="SUPFAM" id="SSF52317">
    <property type="entry name" value="Class I glutamine amidotransferase-like"/>
    <property type="match status" value="1"/>
</dbReference>
<dbReference type="RefSeq" id="WP_345458593.1">
    <property type="nucleotide sequence ID" value="NZ_BAABKG010000003.1"/>
</dbReference>
<dbReference type="InterPro" id="IPR044992">
    <property type="entry name" value="ChyE-like"/>
</dbReference>
<organism evidence="2 3">
    <name type="scientific">Nocardioides marinquilinus</name>
    <dbReference type="NCBI Taxonomy" id="1210400"/>
    <lineage>
        <taxon>Bacteria</taxon>
        <taxon>Bacillati</taxon>
        <taxon>Actinomycetota</taxon>
        <taxon>Actinomycetes</taxon>
        <taxon>Propionibacteriales</taxon>
        <taxon>Nocardioidaceae</taxon>
        <taxon>Nocardioides</taxon>
    </lineage>
</organism>
<evidence type="ECO:0000259" key="1">
    <source>
        <dbReference type="Pfam" id="PF00117"/>
    </source>
</evidence>
<dbReference type="Pfam" id="PF00117">
    <property type="entry name" value="GATase"/>
    <property type="match status" value="1"/>
</dbReference>
<protein>
    <recommendedName>
        <fullName evidence="1">Glutamine amidotransferase domain-containing protein</fullName>
    </recommendedName>
</protein>
<name>A0ABP9PRF7_9ACTN</name>
<dbReference type="PANTHER" id="PTHR42695:SF5">
    <property type="entry name" value="GLUTAMINE AMIDOTRANSFERASE YLR126C-RELATED"/>
    <property type="match status" value="1"/>
</dbReference>
<dbReference type="NCBIfam" id="NF005743">
    <property type="entry name" value="PRK07567.1"/>
    <property type="match status" value="1"/>
</dbReference>
<evidence type="ECO:0000313" key="3">
    <source>
        <dbReference type="Proteomes" id="UP001500221"/>
    </source>
</evidence>
<accession>A0ABP9PRF7</accession>